<dbReference type="AlphaFoldDB" id="A0A8C9Z6B6"/>
<reference evidence="2" key="2">
    <citation type="submission" date="2025-09" db="UniProtKB">
        <authorList>
            <consortium name="Ensembl"/>
        </authorList>
    </citation>
    <scope>IDENTIFICATION</scope>
</reference>
<proteinExistence type="predicted"/>
<evidence type="ECO:0000313" key="2">
    <source>
        <dbReference type="Ensembl" id="ENSSLUP00000035418.1"/>
    </source>
</evidence>
<feature type="compositionally biased region" description="Basic and acidic residues" evidence="1">
    <location>
        <begin position="99"/>
        <end position="124"/>
    </location>
</feature>
<dbReference type="Ensembl" id="ENSSLUT00000036517.1">
    <property type="protein sequence ID" value="ENSSLUP00000035418.1"/>
    <property type="gene ID" value="ENSSLUG00000015793.1"/>
</dbReference>
<feature type="region of interest" description="Disordered" evidence="1">
    <location>
        <begin position="92"/>
        <end position="124"/>
    </location>
</feature>
<evidence type="ECO:0000313" key="3">
    <source>
        <dbReference type="Proteomes" id="UP000694568"/>
    </source>
</evidence>
<accession>A0A8C9Z6B6</accession>
<dbReference type="GeneTree" id="ENSGT00990000204015"/>
<name>A0A8C9Z6B6_SANLU</name>
<sequence>NNNESAVGNDTSIILREVGHFPVHECGDAQEQAETPHKQTAQFGKFCPTYSFMGQWVHQCNIAIYANQNEEVDAAVEKVSSSQVTQVDLSHGAGLLMKAENHQDKPIHPDSQHTDQQHIRRDHS</sequence>
<reference evidence="2" key="1">
    <citation type="submission" date="2025-08" db="UniProtKB">
        <authorList>
            <consortium name="Ensembl"/>
        </authorList>
    </citation>
    <scope>IDENTIFICATION</scope>
</reference>
<protein>
    <submittedName>
        <fullName evidence="2">Uncharacterized protein</fullName>
    </submittedName>
</protein>
<organism evidence="2 3">
    <name type="scientific">Sander lucioperca</name>
    <name type="common">Pike-perch</name>
    <name type="synonym">Perca lucioperca</name>
    <dbReference type="NCBI Taxonomy" id="283035"/>
    <lineage>
        <taxon>Eukaryota</taxon>
        <taxon>Metazoa</taxon>
        <taxon>Chordata</taxon>
        <taxon>Craniata</taxon>
        <taxon>Vertebrata</taxon>
        <taxon>Euteleostomi</taxon>
        <taxon>Actinopterygii</taxon>
        <taxon>Neopterygii</taxon>
        <taxon>Teleostei</taxon>
        <taxon>Neoteleostei</taxon>
        <taxon>Acanthomorphata</taxon>
        <taxon>Eupercaria</taxon>
        <taxon>Perciformes</taxon>
        <taxon>Percoidei</taxon>
        <taxon>Percidae</taxon>
        <taxon>Luciopercinae</taxon>
        <taxon>Sander</taxon>
    </lineage>
</organism>
<keyword evidence="3" id="KW-1185">Reference proteome</keyword>
<dbReference type="Proteomes" id="UP000694568">
    <property type="component" value="Unplaced"/>
</dbReference>
<evidence type="ECO:0000256" key="1">
    <source>
        <dbReference type="SAM" id="MobiDB-lite"/>
    </source>
</evidence>